<dbReference type="Pfam" id="PF03724">
    <property type="entry name" value="META"/>
    <property type="match status" value="1"/>
</dbReference>
<proteinExistence type="predicted"/>
<evidence type="ECO:0000313" key="3">
    <source>
        <dbReference type="Proteomes" id="UP000075578"/>
    </source>
</evidence>
<evidence type="ECO:0000313" key="2">
    <source>
        <dbReference type="EMBL" id="KYC48811.1"/>
    </source>
</evidence>
<reference evidence="2 3" key="1">
    <citation type="journal article" date="2016" name="ISME J.">
        <title>Chasing the elusive Euryarchaeota class WSA2: genomes reveal a uniquely fastidious methyl-reducing methanogen.</title>
        <authorList>
            <person name="Nobu M.K."/>
            <person name="Narihiro T."/>
            <person name="Kuroda K."/>
            <person name="Mei R."/>
            <person name="Liu W.T."/>
        </authorList>
    </citation>
    <scope>NUCLEOTIDE SEQUENCE [LARGE SCALE GENOMIC DNA]</scope>
    <source>
        <strain evidence="2">U1lsi0528_Bin089</strain>
    </source>
</reference>
<comment type="caution">
    <text evidence="2">The sequence shown here is derived from an EMBL/GenBank/DDBJ whole genome shotgun (WGS) entry which is preliminary data.</text>
</comment>
<sequence length="141" mass="15587">MSKKIFLVCIISFISILVIGCTSQSTPNFEGTSWKLDIYLSSIDHLVSPTSSTNLTLEFKDGRISGSSGCNSFFAKYTVEGKSMSFGLIGATKMFCTNPGVMEQEQTYFMRLESVKSYKIEGNKLSLIDGNNKTVLVYSKK</sequence>
<protein>
    <submittedName>
        <fullName evidence="2">META domain protein</fullName>
    </submittedName>
</protein>
<gene>
    <name evidence="2" type="ORF">AMQ74_01570</name>
</gene>
<name>A0A150IUX2_9EURY</name>
<dbReference type="EMBL" id="LNGD01000133">
    <property type="protein sequence ID" value="KYC48811.1"/>
    <property type="molecule type" value="Genomic_DNA"/>
</dbReference>
<dbReference type="InterPro" id="IPR038670">
    <property type="entry name" value="HslJ-like_sf"/>
</dbReference>
<dbReference type="InterPro" id="IPR053147">
    <property type="entry name" value="Hsp_HslJ-like"/>
</dbReference>
<dbReference type="Gene3D" id="2.40.128.270">
    <property type="match status" value="1"/>
</dbReference>
<dbReference type="PANTHER" id="PTHR35535">
    <property type="entry name" value="HEAT SHOCK PROTEIN HSLJ"/>
    <property type="match status" value="1"/>
</dbReference>
<dbReference type="AlphaFoldDB" id="A0A150IUX2"/>
<dbReference type="PROSITE" id="PS51257">
    <property type="entry name" value="PROKAR_LIPOPROTEIN"/>
    <property type="match status" value="1"/>
</dbReference>
<accession>A0A150IUX2</accession>
<feature type="domain" description="DUF306" evidence="1">
    <location>
        <begin position="28"/>
        <end position="138"/>
    </location>
</feature>
<organism evidence="2 3">
    <name type="scientific">Candidatus Methanofastidiosum methylothiophilum</name>
    <dbReference type="NCBI Taxonomy" id="1705564"/>
    <lineage>
        <taxon>Archaea</taxon>
        <taxon>Methanobacteriati</taxon>
        <taxon>Methanobacteriota</taxon>
        <taxon>Stenosarchaea group</taxon>
        <taxon>Candidatus Methanofastidiosia</taxon>
        <taxon>Candidatus Methanofastidiosales</taxon>
        <taxon>Candidatus Methanofastidiosaceae</taxon>
        <taxon>Candidatus Methanofastidiosum</taxon>
    </lineage>
</organism>
<dbReference type="InterPro" id="IPR005184">
    <property type="entry name" value="DUF306_Meta_HslJ"/>
</dbReference>
<dbReference type="Proteomes" id="UP000075578">
    <property type="component" value="Unassembled WGS sequence"/>
</dbReference>
<dbReference type="PANTHER" id="PTHR35535:SF1">
    <property type="entry name" value="HEAT SHOCK PROTEIN HSLJ"/>
    <property type="match status" value="1"/>
</dbReference>
<evidence type="ECO:0000259" key="1">
    <source>
        <dbReference type="Pfam" id="PF03724"/>
    </source>
</evidence>